<dbReference type="FunFam" id="2.60.40.10:FF:000257">
    <property type="entry name" value="Dyslexia-associated protein KIAA0319-like"/>
    <property type="match status" value="2"/>
</dbReference>
<evidence type="ECO:0000256" key="2">
    <source>
        <dbReference type="ARBA" id="ARBA00022475"/>
    </source>
</evidence>
<keyword evidence="6 11" id="KW-1133">Transmembrane helix</keyword>
<evidence type="ECO:0000256" key="6">
    <source>
        <dbReference type="ARBA" id="ARBA00022989"/>
    </source>
</evidence>
<dbReference type="OrthoDB" id="536372at2759"/>
<evidence type="ECO:0000256" key="5">
    <source>
        <dbReference type="ARBA" id="ARBA00022737"/>
    </source>
</evidence>
<dbReference type="FunFam" id="2.60.40.10:FF:001655">
    <property type="entry name" value="Blast:Dyslexia-associated protein KIAA0319"/>
    <property type="match status" value="1"/>
</dbReference>
<dbReference type="SUPFAM" id="SSF49299">
    <property type="entry name" value="PKD domain"/>
    <property type="match status" value="4"/>
</dbReference>
<dbReference type="SMART" id="SM00409">
    <property type="entry name" value="IG"/>
    <property type="match status" value="3"/>
</dbReference>
<dbReference type="AlphaFoldDB" id="V5GRA1"/>
<feature type="compositionally biased region" description="Basic and acidic residues" evidence="10">
    <location>
        <begin position="943"/>
        <end position="957"/>
    </location>
</feature>
<evidence type="ECO:0000256" key="4">
    <source>
        <dbReference type="ARBA" id="ARBA00022729"/>
    </source>
</evidence>
<dbReference type="InterPro" id="IPR003599">
    <property type="entry name" value="Ig_sub"/>
</dbReference>
<evidence type="ECO:0000256" key="7">
    <source>
        <dbReference type="ARBA" id="ARBA00023136"/>
    </source>
</evidence>
<keyword evidence="3 11" id="KW-0812">Transmembrane</keyword>
<dbReference type="SMART" id="SM00765">
    <property type="entry name" value="MANEC"/>
    <property type="match status" value="1"/>
</dbReference>
<dbReference type="Gene3D" id="2.60.40.10">
    <property type="entry name" value="Immunoglobulins"/>
    <property type="match status" value="5"/>
</dbReference>
<keyword evidence="4" id="KW-0732">Signal</keyword>
<gene>
    <name evidence="13" type="primary">K319L</name>
</gene>
<dbReference type="InterPro" id="IPR022409">
    <property type="entry name" value="PKD/Chitinase_dom"/>
</dbReference>
<dbReference type="InterPro" id="IPR013980">
    <property type="entry name" value="MANSC_dom"/>
</dbReference>
<dbReference type="EMBL" id="GALX01004339">
    <property type="protein sequence ID" value="JAB64127.1"/>
    <property type="molecule type" value="Transcribed_RNA"/>
</dbReference>
<name>V5GRA1_ANOGL</name>
<evidence type="ECO:0000256" key="10">
    <source>
        <dbReference type="SAM" id="MobiDB-lite"/>
    </source>
</evidence>
<dbReference type="GeneID" id="108915023"/>
<dbReference type="GO" id="GO:0005886">
    <property type="term" value="C:plasma membrane"/>
    <property type="evidence" value="ECO:0007669"/>
    <property type="project" value="UniProtKB-SubCell"/>
</dbReference>
<keyword evidence="2" id="KW-1003">Cell membrane</keyword>
<feature type="region of interest" description="Disordered" evidence="10">
    <location>
        <begin position="926"/>
        <end position="975"/>
    </location>
</feature>
<proteinExistence type="predicted"/>
<feature type="transmembrane region" description="Helical" evidence="11">
    <location>
        <begin position="872"/>
        <end position="898"/>
    </location>
</feature>
<dbReference type="PROSITE" id="PS50268">
    <property type="entry name" value="CADHERIN_2"/>
    <property type="match status" value="1"/>
</dbReference>
<organism evidence="13">
    <name type="scientific">Anoplophora glabripennis</name>
    <name type="common">Asian longhorn beetle</name>
    <name type="synonym">Anoplophora nobilis</name>
    <dbReference type="NCBI Taxonomy" id="217634"/>
    <lineage>
        <taxon>Eukaryota</taxon>
        <taxon>Metazoa</taxon>
        <taxon>Ecdysozoa</taxon>
        <taxon>Arthropoda</taxon>
        <taxon>Hexapoda</taxon>
        <taxon>Insecta</taxon>
        <taxon>Pterygota</taxon>
        <taxon>Neoptera</taxon>
        <taxon>Endopterygota</taxon>
        <taxon>Coleoptera</taxon>
        <taxon>Polyphaga</taxon>
        <taxon>Cucujiformia</taxon>
        <taxon>Chrysomeloidea</taxon>
        <taxon>Cerambycidae</taxon>
        <taxon>Lamiinae</taxon>
        <taxon>Lamiini</taxon>
        <taxon>Anoplophora</taxon>
    </lineage>
</organism>
<accession>V5GRA1</accession>
<dbReference type="GO" id="GO:0005509">
    <property type="term" value="F:calcium ion binding"/>
    <property type="evidence" value="ECO:0007669"/>
    <property type="project" value="UniProtKB-UniRule"/>
</dbReference>
<keyword evidence="9" id="KW-0106">Calcium</keyword>
<dbReference type="InterPro" id="IPR035986">
    <property type="entry name" value="PKD_dom_sf"/>
</dbReference>
<evidence type="ECO:0000256" key="3">
    <source>
        <dbReference type="ARBA" id="ARBA00022692"/>
    </source>
</evidence>
<dbReference type="PANTHER" id="PTHR46182">
    <property type="entry name" value="FI19480P1"/>
    <property type="match status" value="1"/>
</dbReference>
<dbReference type="SMART" id="SM00060">
    <property type="entry name" value="FN3"/>
    <property type="match status" value="3"/>
</dbReference>
<dbReference type="InterPro" id="IPR013783">
    <property type="entry name" value="Ig-like_fold"/>
</dbReference>
<dbReference type="GO" id="GO:0031410">
    <property type="term" value="C:cytoplasmic vesicle"/>
    <property type="evidence" value="ECO:0007669"/>
    <property type="project" value="TreeGrafter"/>
</dbReference>
<dbReference type="GO" id="GO:0007156">
    <property type="term" value="P:homophilic cell adhesion via plasma membrane adhesion molecules"/>
    <property type="evidence" value="ECO:0007669"/>
    <property type="project" value="InterPro"/>
</dbReference>
<dbReference type="PANTHER" id="PTHR46182:SF2">
    <property type="entry name" value="FI19480P1"/>
    <property type="match status" value="1"/>
</dbReference>
<protein>
    <submittedName>
        <fullName evidence="13">Dyslexia-associated protein</fullName>
    </submittedName>
</protein>
<keyword evidence="8" id="KW-0325">Glycoprotein</keyword>
<dbReference type="GO" id="GO:0001764">
    <property type="term" value="P:neuron migration"/>
    <property type="evidence" value="ECO:0007669"/>
    <property type="project" value="TreeGrafter"/>
</dbReference>
<dbReference type="InterPro" id="IPR003961">
    <property type="entry name" value="FN3_dom"/>
</dbReference>
<dbReference type="FunFam" id="2.60.40.10:FF:000061">
    <property type="entry name" value="Dyslexia-associated protein KIAA0319 homolog"/>
    <property type="match status" value="2"/>
</dbReference>
<dbReference type="InterPro" id="IPR002126">
    <property type="entry name" value="Cadherin-like_dom"/>
</dbReference>
<dbReference type="InterPro" id="IPR029865">
    <property type="entry name" value="KIAA0319-like"/>
</dbReference>
<dbReference type="Pfam" id="PF23597">
    <property type="entry name" value="KIAA0319_N"/>
    <property type="match status" value="1"/>
</dbReference>
<dbReference type="Pfam" id="PF22352">
    <property type="entry name" value="K319L-like_PKD"/>
    <property type="match status" value="5"/>
</dbReference>
<feature type="domain" description="Cadherin" evidence="12">
    <location>
        <begin position="399"/>
        <end position="544"/>
    </location>
</feature>
<evidence type="ECO:0000256" key="1">
    <source>
        <dbReference type="ARBA" id="ARBA00004236"/>
    </source>
</evidence>
<keyword evidence="5" id="KW-0677">Repeat</keyword>
<dbReference type="SMART" id="SM00089">
    <property type="entry name" value="PKD"/>
    <property type="match status" value="5"/>
</dbReference>
<dbReference type="InterPro" id="IPR011106">
    <property type="entry name" value="MANSC_N"/>
</dbReference>
<keyword evidence="7 11" id="KW-0472">Membrane</keyword>
<evidence type="ECO:0000256" key="9">
    <source>
        <dbReference type="PROSITE-ProRule" id="PRU00043"/>
    </source>
</evidence>
<evidence type="ECO:0000256" key="11">
    <source>
        <dbReference type="SAM" id="Phobius"/>
    </source>
</evidence>
<dbReference type="CDD" id="cd00146">
    <property type="entry name" value="PKD"/>
    <property type="match status" value="1"/>
</dbReference>
<comment type="subcellular location">
    <subcellularLocation>
        <location evidence="1">Cell membrane</location>
    </subcellularLocation>
</comment>
<evidence type="ECO:0000313" key="13">
    <source>
        <dbReference type="EMBL" id="JAB64127.1"/>
    </source>
</evidence>
<evidence type="ECO:0000259" key="12">
    <source>
        <dbReference type="PROSITE" id="PS50268"/>
    </source>
</evidence>
<dbReference type="KEGG" id="agb:108915023"/>
<reference evidence="13" key="1">
    <citation type="submission" date="2013-07" db="EMBL/GenBank/DDBJ databases">
        <title>Midgut Transcriptome Profiling of Anoplphora glabripennis, a Lignocellulose Degrading, Wood-Boring Cerambycid.</title>
        <authorList>
            <person name="Scully E.D."/>
            <person name="Hoover K."/>
            <person name="Carlson J.E."/>
            <person name="Tien M."/>
            <person name="Geib S.M."/>
        </authorList>
    </citation>
    <scope>NUCLEOTIDE SEQUENCE</scope>
</reference>
<evidence type="ECO:0000256" key="8">
    <source>
        <dbReference type="ARBA" id="ARBA00023180"/>
    </source>
</evidence>
<sequence length="975" mass="109136">MWKMDEKRIFFIVIVLLSYFAKCHFYSTAKSLRTQCPRLYEQTFKGYIPRGNLSAGVFEEIKGITKLRGCVLKCCVKDNCNVAFMNIDTCYHITCNSNEMCIPTLNVNSDSSSHISMVLVKPTDDDNNWEDILEQQEFSKAQLDREMINILNDRNRFEDVYRDLLMEESINTDSVSCEVGIDSTCLRNEVCAPQHQKSRAGICQCKDDYVRNQDGDCFPVVLKDAELHGIPNILSERILEMSPNKSLPVTRQQLTVTAESKEVRLPDNEVNLVASVSPEDADEKYQYEWTSLSQPEGSTAVKHQNGGQLHLEKLTEGVYSFKISVSTSVAYGETFVNVTVLPAKRINKPPTIIITPSNQTIKLPNSAAVLDASSSTDDDGIVSWHWELQQGPLGYQPELKDSPTLQLNDLTKPGNYSFKLTVTDTDKDTTSQTANITVLAGTDYPPEANAGEDKIIYLPHNSITLSGNLSIDDHAITTWEWTKSADDAQKAVDMQDTRTPYLQLSNLQEGMYTFTLKVTDSANQSSTAQVHVFVKPPTNKPPIANAGQNLTISLPQTWVVVDASNSTDDNKIMEFKWEQIEGPSTVTFENSNSSKTNVTGLTKGLYIFKVSVTDDNKNVASDKLYVTVNQNKNQKPTANAGVDFTVELPKNVVMLNGSDSKDDWAIVKWKWTRDENSLAIGYIAEKTDELPVLILTDVAVGKYIFNLTVYDEQGLSDTDSVTFTVKNDPKLFYLVEITIDVDAKSLTEAQFNTLKGKLALLVKDGSKLQVRSVHPEIGSGKAMLTFYVESPEGNPTSANEVVQHLRQKLRVDASLLAFSVAKLQTAICQNNCSGHGVCNERTRECECEAFWMRDMFKVYLETDEDSDCSWSILYVVLGMVCGVLVFLGALWGIFYLCYTWCMKRHSITKPTTYRLIEDTEDLPPFASKKSNISDSDTDSDVVFESRSKPPRFSDSRNGHKPIRNGFQKSGRRIKT</sequence>